<dbReference type="InterPro" id="IPR004007">
    <property type="entry name" value="DhaL_dom"/>
</dbReference>
<dbReference type="AlphaFoldDB" id="A0A7J0CYF5"/>
<dbReference type="PANTHER" id="PTHR33434">
    <property type="entry name" value="DEGV DOMAIN-CONTAINING PROTEIN DR_1986-RELATED"/>
    <property type="match status" value="1"/>
</dbReference>
<reference evidence="2 3" key="1">
    <citation type="submission" date="2020-05" db="EMBL/GenBank/DDBJ databases">
        <title>Whole genome shotgun sequence of Streptomyces microflavus NBRC 13062.</title>
        <authorList>
            <person name="Komaki H."/>
            <person name="Tamura T."/>
        </authorList>
    </citation>
    <scope>NUCLEOTIDE SEQUENCE [LARGE SCALE GENOMIC DNA]</scope>
    <source>
        <strain evidence="2 3">NBRC 13062</strain>
    </source>
</reference>
<dbReference type="GO" id="GO:0004371">
    <property type="term" value="F:glycerone kinase activity"/>
    <property type="evidence" value="ECO:0007669"/>
    <property type="project" value="InterPro"/>
</dbReference>
<evidence type="ECO:0000313" key="3">
    <source>
        <dbReference type="Proteomes" id="UP000498740"/>
    </source>
</evidence>
<evidence type="ECO:0000259" key="1">
    <source>
        <dbReference type="PROSITE" id="PS51480"/>
    </source>
</evidence>
<dbReference type="GO" id="GO:0006071">
    <property type="term" value="P:glycerol metabolic process"/>
    <property type="evidence" value="ECO:0007669"/>
    <property type="project" value="InterPro"/>
</dbReference>
<comment type="caution">
    <text evidence="2">The sequence shown here is derived from an EMBL/GenBank/DDBJ whole genome shotgun (WGS) entry which is preliminary data.</text>
</comment>
<dbReference type="Pfam" id="PF02734">
    <property type="entry name" value="Dak2"/>
    <property type="match status" value="1"/>
</dbReference>
<feature type="domain" description="DhaL" evidence="1">
    <location>
        <begin position="1"/>
        <end position="102"/>
    </location>
</feature>
<dbReference type="SMART" id="SM01120">
    <property type="entry name" value="Dak2"/>
    <property type="match status" value="1"/>
</dbReference>
<dbReference type="SUPFAM" id="SSF101473">
    <property type="entry name" value="DhaL-like"/>
    <property type="match status" value="1"/>
</dbReference>
<protein>
    <recommendedName>
        <fullName evidence="1">DhaL domain-containing protein</fullName>
    </recommendedName>
</protein>
<dbReference type="EMBL" id="BLWD01000001">
    <property type="protein sequence ID" value="GFN07492.1"/>
    <property type="molecule type" value="Genomic_DNA"/>
</dbReference>
<gene>
    <name evidence="2" type="ORF">Smic_60480</name>
</gene>
<dbReference type="PROSITE" id="PS51480">
    <property type="entry name" value="DHAL"/>
    <property type="match status" value="1"/>
</dbReference>
<dbReference type="InterPro" id="IPR036117">
    <property type="entry name" value="DhaL_dom_sf"/>
</dbReference>
<dbReference type="Gene3D" id="1.25.40.340">
    <property type="match status" value="1"/>
</dbReference>
<accession>A0A7J0CYF5</accession>
<name>A0A7J0CYF5_STRMI</name>
<proteinExistence type="predicted"/>
<evidence type="ECO:0000313" key="2">
    <source>
        <dbReference type="EMBL" id="GFN07492.1"/>
    </source>
</evidence>
<organism evidence="2 3">
    <name type="scientific">Streptomyces microflavus</name>
    <name type="common">Streptomyces lipmanii</name>
    <dbReference type="NCBI Taxonomy" id="1919"/>
    <lineage>
        <taxon>Bacteria</taxon>
        <taxon>Bacillati</taxon>
        <taxon>Actinomycetota</taxon>
        <taxon>Actinomycetes</taxon>
        <taxon>Kitasatosporales</taxon>
        <taxon>Streptomycetaceae</taxon>
        <taxon>Streptomyces</taxon>
    </lineage>
</organism>
<dbReference type="InterPro" id="IPR050270">
    <property type="entry name" value="DegV_domain_contain"/>
</dbReference>
<dbReference type="PANTHER" id="PTHR33434:SF4">
    <property type="entry name" value="PHOSPHATASE PROTEIN"/>
    <property type="match status" value="1"/>
</dbReference>
<sequence length="103" mass="10402">MAGVLADGGDAAHLRLALTRAAAAARQAVAHPVEGTVLTVATAAAEAAQGDEPELRAVVRAAYEGARAALAKTPEQLAVLGRAGVVDAGGRGLVAVLGRWWRR</sequence>
<dbReference type="Proteomes" id="UP000498740">
    <property type="component" value="Unassembled WGS sequence"/>
</dbReference>